<evidence type="ECO:0000313" key="1">
    <source>
        <dbReference type="EMBL" id="KKL96329.1"/>
    </source>
</evidence>
<sequence>PAMVEAGLLLIPSVSNLSEIDQYGNVNVTMEYTLAHKDGEVWPDKITIIGTGNDKNSKGGVGDKGTYKAMTGANKYLLFKLFQIETGDDPEKTEADAPKPATRGAKLHGPLKVMELKEKMRAFAGDLAAVSDEVELVGCLNGYQSVLDQCQRDLPDWWFGDGKDINGAMERIEARRAELKSAETIYDGPATE</sequence>
<dbReference type="AlphaFoldDB" id="A0A0F9GBT9"/>
<dbReference type="Pfam" id="PF04404">
    <property type="entry name" value="ERF"/>
    <property type="match status" value="1"/>
</dbReference>
<dbReference type="InterPro" id="IPR007499">
    <property type="entry name" value="ERF_bacteria_virus"/>
</dbReference>
<reference evidence="1" key="1">
    <citation type="journal article" date="2015" name="Nature">
        <title>Complex archaea that bridge the gap between prokaryotes and eukaryotes.</title>
        <authorList>
            <person name="Spang A."/>
            <person name="Saw J.H."/>
            <person name="Jorgensen S.L."/>
            <person name="Zaremba-Niedzwiedzka K."/>
            <person name="Martijn J."/>
            <person name="Lind A.E."/>
            <person name="van Eijk R."/>
            <person name="Schleper C."/>
            <person name="Guy L."/>
            <person name="Ettema T.J."/>
        </authorList>
    </citation>
    <scope>NUCLEOTIDE SEQUENCE</scope>
</reference>
<proteinExistence type="predicted"/>
<organism evidence="1">
    <name type="scientific">marine sediment metagenome</name>
    <dbReference type="NCBI Taxonomy" id="412755"/>
    <lineage>
        <taxon>unclassified sequences</taxon>
        <taxon>metagenomes</taxon>
        <taxon>ecological metagenomes</taxon>
    </lineage>
</organism>
<gene>
    <name evidence="1" type="ORF">LCGC14_1845500</name>
</gene>
<dbReference type="EMBL" id="LAZR01018460">
    <property type="protein sequence ID" value="KKL96329.1"/>
    <property type="molecule type" value="Genomic_DNA"/>
</dbReference>
<feature type="non-terminal residue" evidence="1">
    <location>
        <position position="1"/>
    </location>
</feature>
<accession>A0A0F9GBT9</accession>
<protein>
    <submittedName>
        <fullName evidence="1">Uncharacterized protein</fullName>
    </submittedName>
</protein>
<comment type="caution">
    <text evidence="1">The sequence shown here is derived from an EMBL/GenBank/DDBJ whole genome shotgun (WGS) entry which is preliminary data.</text>
</comment>
<name>A0A0F9GBT9_9ZZZZ</name>